<dbReference type="PROSITE" id="PS51177">
    <property type="entry name" value="LUMAZINE_BIND"/>
    <property type="match status" value="2"/>
</dbReference>
<dbReference type="EC" id="2.5.1.9" evidence="2"/>
<evidence type="ECO:0000256" key="3">
    <source>
        <dbReference type="PROSITE-ProRule" id="PRU00524"/>
    </source>
</evidence>
<dbReference type="InterPro" id="IPR001783">
    <property type="entry name" value="Lumazine-bd"/>
</dbReference>
<name>A0A506UCE4_9HYPH</name>
<dbReference type="EMBL" id="VHLG01000005">
    <property type="protein sequence ID" value="TPW30485.1"/>
    <property type="molecule type" value="Genomic_DNA"/>
</dbReference>
<dbReference type="RefSeq" id="WP_141149055.1">
    <property type="nucleotide sequence ID" value="NZ_VHLG01000005.1"/>
</dbReference>
<dbReference type="SUPFAM" id="SSF63380">
    <property type="entry name" value="Riboflavin synthase domain-like"/>
    <property type="match status" value="2"/>
</dbReference>
<dbReference type="Proteomes" id="UP000318801">
    <property type="component" value="Unassembled WGS sequence"/>
</dbReference>
<feature type="repeat" description="Lumazine-binding" evidence="3">
    <location>
        <begin position="1"/>
        <end position="97"/>
    </location>
</feature>
<dbReference type="PIRSF" id="PIRSF000498">
    <property type="entry name" value="Riboflavin_syn_A"/>
    <property type="match status" value="1"/>
</dbReference>
<organism evidence="5 6">
    <name type="scientific">Martelella alba</name>
    <dbReference type="NCBI Taxonomy" id="2590451"/>
    <lineage>
        <taxon>Bacteria</taxon>
        <taxon>Pseudomonadati</taxon>
        <taxon>Pseudomonadota</taxon>
        <taxon>Alphaproteobacteria</taxon>
        <taxon>Hyphomicrobiales</taxon>
        <taxon>Aurantimonadaceae</taxon>
        <taxon>Martelella</taxon>
    </lineage>
</organism>
<dbReference type="InterPro" id="IPR026017">
    <property type="entry name" value="Lumazine-bd_dom"/>
</dbReference>
<evidence type="ECO:0000256" key="2">
    <source>
        <dbReference type="NCBIfam" id="TIGR00187"/>
    </source>
</evidence>
<dbReference type="OrthoDB" id="9788537at2"/>
<dbReference type="GO" id="GO:0009231">
    <property type="term" value="P:riboflavin biosynthetic process"/>
    <property type="evidence" value="ECO:0007669"/>
    <property type="project" value="TreeGrafter"/>
</dbReference>
<gene>
    <name evidence="5" type="ORF">FJU08_10945</name>
</gene>
<dbReference type="Pfam" id="PF00677">
    <property type="entry name" value="Lum_binding"/>
    <property type="match status" value="2"/>
</dbReference>
<protein>
    <recommendedName>
        <fullName evidence="2">Riboflavin synthase</fullName>
        <ecNumber evidence="2">2.5.1.9</ecNumber>
    </recommendedName>
</protein>
<feature type="domain" description="Lumazine-binding" evidence="4">
    <location>
        <begin position="1"/>
        <end position="97"/>
    </location>
</feature>
<dbReference type="AlphaFoldDB" id="A0A506UCE4"/>
<evidence type="ECO:0000313" key="6">
    <source>
        <dbReference type="Proteomes" id="UP000318801"/>
    </source>
</evidence>
<keyword evidence="1" id="KW-0677">Repeat</keyword>
<dbReference type="GO" id="GO:0004746">
    <property type="term" value="F:riboflavin synthase activity"/>
    <property type="evidence" value="ECO:0007669"/>
    <property type="project" value="UniProtKB-UniRule"/>
</dbReference>
<dbReference type="InterPro" id="IPR017938">
    <property type="entry name" value="Riboflavin_synthase-like_b-brl"/>
</dbReference>
<evidence type="ECO:0000256" key="1">
    <source>
        <dbReference type="ARBA" id="ARBA00022737"/>
    </source>
</evidence>
<evidence type="ECO:0000259" key="4">
    <source>
        <dbReference type="PROSITE" id="PS51177"/>
    </source>
</evidence>
<comment type="caution">
    <text evidence="5">The sequence shown here is derived from an EMBL/GenBank/DDBJ whole genome shotgun (WGS) entry which is preliminary data.</text>
</comment>
<dbReference type="NCBIfam" id="TIGR00187">
    <property type="entry name" value="ribE"/>
    <property type="match status" value="1"/>
</dbReference>
<dbReference type="PANTHER" id="PTHR21098:SF0">
    <property type="entry name" value="RIBOFLAVIN SYNTHASE"/>
    <property type="match status" value="1"/>
</dbReference>
<feature type="domain" description="Lumazine-binding" evidence="4">
    <location>
        <begin position="98"/>
        <end position="194"/>
    </location>
</feature>
<dbReference type="InterPro" id="IPR023366">
    <property type="entry name" value="ATP_synth_asu-like_sf"/>
</dbReference>
<keyword evidence="6" id="KW-1185">Reference proteome</keyword>
<accession>A0A506UCE4</accession>
<feature type="repeat" description="Lumazine-binding" evidence="3">
    <location>
        <begin position="98"/>
        <end position="194"/>
    </location>
</feature>
<dbReference type="NCBIfam" id="NF006767">
    <property type="entry name" value="PRK09289.1"/>
    <property type="match status" value="1"/>
</dbReference>
<dbReference type="CDD" id="cd00402">
    <property type="entry name" value="Riboflavin_synthase_like"/>
    <property type="match status" value="1"/>
</dbReference>
<evidence type="ECO:0000313" key="5">
    <source>
        <dbReference type="EMBL" id="TPW30485.1"/>
    </source>
</evidence>
<dbReference type="PANTHER" id="PTHR21098">
    <property type="entry name" value="RIBOFLAVIN SYNTHASE ALPHA CHAIN"/>
    <property type="match status" value="1"/>
</dbReference>
<dbReference type="NCBIfam" id="NF009566">
    <property type="entry name" value="PRK13020.1"/>
    <property type="match status" value="1"/>
</dbReference>
<dbReference type="Gene3D" id="2.40.30.20">
    <property type="match status" value="2"/>
</dbReference>
<reference evidence="5 6" key="1">
    <citation type="submission" date="2019-06" db="EMBL/GenBank/DDBJ databases">
        <authorList>
            <person name="Li M."/>
        </authorList>
    </citation>
    <scope>NUCLEOTIDE SEQUENCE [LARGE SCALE GENOMIC DNA]</scope>
    <source>
        <strain evidence="5 6">BGMRC2036</strain>
    </source>
</reference>
<sequence length="211" mass="22873">MYTGIVQAVRPLEAVTKNTGYTEFAVTFTDELLNELKIGASVNIEGTCMSVTSINGHRVTFDAMAATLERTNLGKLKSGDKVNVERSAKLTDEIGGHVMAGHVATTAAVEEISISDEGAYIRFRVPEEWAKYIFPRGFLAVNGCSLTVAEADGNLFTINLIPETLRQTTFANYRPGDLLNIEVDHQTMVLVDVIERTMGRFAVPAASAKAA</sequence>
<proteinExistence type="predicted"/>